<dbReference type="Proteomes" id="UP001365542">
    <property type="component" value="Unassembled WGS sequence"/>
</dbReference>
<evidence type="ECO:0000313" key="4">
    <source>
        <dbReference type="EMBL" id="KAK6523145.1"/>
    </source>
</evidence>
<dbReference type="AlphaFoldDB" id="A0AAV9WTB7"/>
<feature type="coiled-coil region" evidence="1">
    <location>
        <begin position="39"/>
        <end position="66"/>
    </location>
</feature>
<keyword evidence="5" id="KW-1185">Reference proteome</keyword>
<name>A0AAV9WTB7_9PEZI</name>
<gene>
    <name evidence="4" type="ORF">TWF694_006040</name>
</gene>
<evidence type="ECO:0000313" key="5">
    <source>
        <dbReference type="Proteomes" id="UP001365542"/>
    </source>
</evidence>
<organism evidence="4 5">
    <name type="scientific">Orbilia ellipsospora</name>
    <dbReference type="NCBI Taxonomy" id="2528407"/>
    <lineage>
        <taxon>Eukaryota</taxon>
        <taxon>Fungi</taxon>
        <taxon>Dikarya</taxon>
        <taxon>Ascomycota</taxon>
        <taxon>Pezizomycotina</taxon>
        <taxon>Orbiliomycetes</taxon>
        <taxon>Orbiliales</taxon>
        <taxon>Orbiliaceae</taxon>
        <taxon>Orbilia</taxon>
    </lineage>
</organism>
<accession>A0AAV9WTB7</accession>
<evidence type="ECO:0000256" key="1">
    <source>
        <dbReference type="SAM" id="Coils"/>
    </source>
</evidence>
<proteinExistence type="predicted"/>
<sequence length="402" mass="44272">MADPISLSSGILTLALFALQSSQVLYKTISSFKSNKRTVRELNEELIALQGVLESLQSTLNAHENQANLKALTLPLQRCGKACLEFEAIIAKCSADSHGVRAIRDWAKVQYMGDDIAGFKVLLSGYKSTIMIAICDVNMRTTNVTAKLLDEYKTLIEQTTSDLEEQLDGINGKLDKLTTPGTLNMTTTLVPFQEEDKKGIEEDKRSIEQCLRICVQVSEHIDQVQSNSALNARVGLSDASGPSKARKLTKDTLDGCKVELFNTTNALQKQLEDIQSRLAVLSNQPETFANSTAEEIESIKQCLAICSQASEQVKNNRVIVFEDVKQDDDGEQIIVATMGDLLSAKRVTSGSRSVQWLGQMSDESLQYLAGRKSPPSQVQQKYEAKENPNFEGRHGAGHKLLK</sequence>
<keyword evidence="1" id="KW-0175">Coiled coil</keyword>
<reference evidence="4 5" key="1">
    <citation type="submission" date="2019-10" db="EMBL/GenBank/DDBJ databases">
        <authorList>
            <person name="Palmer J.M."/>
        </authorList>
    </citation>
    <scope>NUCLEOTIDE SEQUENCE [LARGE SCALE GENOMIC DNA]</scope>
    <source>
        <strain evidence="4 5">TWF694</strain>
    </source>
</reference>
<dbReference type="Pfam" id="PF17111">
    <property type="entry name" value="PigL_N"/>
    <property type="match status" value="1"/>
</dbReference>
<evidence type="ECO:0000256" key="2">
    <source>
        <dbReference type="SAM" id="SignalP"/>
    </source>
</evidence>
<evidence type="ECO:0000259" key="3">
    <source>
        <dbReference type="Pfam" id="PF17111"/>
    </source>
</evidence>
<feature type="chain" id="PRO_5044001607" description="Azaphilone pigments biosynthesis cluster protein L N-terminal domain-containing protein" evidence="2">
    <location>
        <begin position="27"/>
        <end position="402"/>
    </location>
</feature>
<comment type="caution">
    <text evidence="4">The sequence shown here is derived from an EMBL/GenBank/DDBJ whole genome shotgun (WGS) entry which is preliminary data.</text>
</comment>
<feature type="signal peptide" evidence="2">
    <location>
        <begin position="1"/>
        <end position="26"/>
    </location>
</feature>
<feature type="domain" description="Azaphilone pigments biosynthesis cluster protein L N-terminal" evidence="3">
    <location>
        <begin position="2"/>
        <end position="214"/>
    </location>
</feature>
<dbReference type="InterPro" id="IPR031348">
    <property type="entry name" value="PigL_N"/>
</dbReference>
<protein>
    <recommendedName>
        <fullName evidence="3">Azaphilone pigments biosynthesis cluster protein L N-terminal domain-containing protein</fullName>
    </recommendedName>
</protein>
<keyword evidence="2" id="KW-0732">Signal</keyword>
<dbReference type="EMBL" id="JAVHJO010000019">
    <property type="protein sequence ID" value="KAK6523145.1"/>
    <property type="molecule type" value="Genomic_DNA"/>
</dbReference>